<sequence length="288" mass="32002">MAYPPEKATMHQPDEPPAYTEAASTAILTPSSSRTSTLTTTSTPITTSSVIQNPLRGQDTKFAMLSLSGSDRLRFIRFPESITALASEIIQGLWPKGIQRVQNYDESLELKLRGNPLGYGYDEEKVAIRVTLMGLLNAFAKEGWRVVPAGGRVGRMGDYGAFGQKDSLIFHYQEPRAYSWLCISFDSADLLHLINAPTELATALIGYFGDRLEQCNKDLVSGNFELKFKGKPWNKSAAKGGVQSRVLILDLMQCLEEQSYTMCTTFDIDGGNGGSTYQSYGELWFWYR</sequence>
<name>A0A7R7XJA9_9EURO</name>
<reference evidence="2" key="1">
    <citation type="submission" date="2021-01" db="EMBL/GenBank/DDBJ databases">
        <authorList>
            <consortium name="Aspergillus puulaauensis MK2 genome sequencing consortium"/>
            <person name="Kazuki M."/>
            <person name="Futagami T."/>
        </authorList>
    </citation>
    <scope>NUCLEOTIDE SEQUENCE</scope>
    <source>
        <strain evidence="2">MK2</strain>
    </source>
</reference>
<evidence type="ECO:0000313" key="2">
    <source>
        <dbReference type="EMBL" id="BCS21659.1"/>
    </source>
</evidence>
<dbReference type="OrthoDB" id="58379at2759"/>
<organism evidence="2 3">
    <name type="scientific">Aspergillus puulaauensis</name>
    <dbReference type="NCBI Taxonomy" id="1220207"/>
    <lineage>
        <taxon>Eukaryota</taxon>
        <taxon>Fungi</taxon>
        <taxon>Dikarya</taxon>
        <taxon>Ascomycota</taxon>
        <taxon>Pezizomycotina</taxon>
        <taxon>Eurotiomycetes</taxon>
        <taxon>Eurotiomycetidae</taxon>
        <taxon>Eurotiales</taxon>
        <taxon>Aspergillaceae</taxon>
        <taxon>Aspergillus</taxon>
    </lineage>
</organism>
<dbReference type="PANTHER" id="PTHR38696">
    <property type="entry name" value="MEDIATOR OF RNA POLYMERASE II TRANSCRIPTION SUBUNIT 13"/>
    <property type="match status" value="1"/>
</dbReference>
<dbReference type="KEGG" id="apuu:APUU_22091A"/>
<protein>
    <submittedName>
        <fullName evidence="2">Uncharacterized protein</fullName>
    </submittedName>
</protein>
<proteinExistence type="predicted"/>
<evidence type="ECO:0000256" key="1">
    <source>
        <dbReference type="SAM" id="MobiDB-lite"/>
    </source>
</evidence>
<reference evidence="2" key="2">
    <citation type="submission" date="2021-02" db="EMBL/GenBank/DDBJ databases">
        <title>Aspergillus puulaauensis MK2 genome sequence.</title>
        <authorList>
            <person name="Futagami T."/>
            <person name="Mori K."/>
            <person name="Kadooka C."/>
            <person name="Tanaka T."/>
        </authorList>
    </citation>
    <scope>NUCLEOTIDE SEQUENCE</scope>
    <source>
        <strain evidence="2">MK2</strain>
    </source>
</reference>
<feature type="region of interest" description="Disordered" evidence="1">
    <location>
        <begin position="1"/>
        <end position="22"/>
    </location>
</feature>
<dbReference type="EMBL" id="AP024444">
    <property type="protein sequence ID" value="BCS21659.1"/>
    <property type="molecule type" value="Genomic_DNA"/>
</dbReference>
<accession>A0A7R7XJA9</accession>
<dbReference type="GeneID" id="64971664"/>
<dbReference type="Proteomes" id="UP000654913">
    <property type="component" value="Chromosome 2"/>
</dbReference>
<evidence type="ECO:0000313" key="3">
    <source>
        <dbReference type="Proteomes" id="UP000654913"/>
    </source>
</evidence>
<dbReference type="PANTHER" id="PTHR38696:SF1">
    <property type="entry name" value="MEDIATOR OF RNA POLYMERASE II TRANSCRIPTION SUBUNIT 13"/>
    <property type="match status" value="1"/>
</dbReference>
<keyword evidence="3" id="KW-1185">Reference proteome</keyword>
<dbReference type="RefSeq" id="XP_041553853.1">
    <property type="nucleotide sequence ID" value="XM_041700915.1"/>
</dbReference>
<gene>
    <name evidence="2" type="ORF">APUU_22091A</name>
</gene>
<dbReference type="AlphaFoldDB" id="A0A7R7XJA9"/>